<feature type="region of interest" description="Disordered" evidence="2">
    <location>
        <begin position="114"/>
        <end position="172"/>
    </location>
</feature>
<feature type="coiled-coil region" evidence="1">
    <location>
        <begin position="189"/>
        <end position="220"/>
    </location>
</feature>
<sequence length="276" mass="30955">MIGSFTEPGKESPEEHAFTEVGEAITESNSDALPREVPTTSMEYKEQDSVQTNIPEEDTTNRRTLKAPSIALQNKKTLADVIASYEDGLDSLRTKLGPQLTNTLLSMEDLTIAERENNSDHDARNVPVKELKEEAPDGERQEKTEEEESDKEQDQELTKAPDKTPVVGNERESLQIKELRAPDIMATSGKTLEEVIEDYEERINEELNNLEEEVCLLKEKIGNDLFFTLLGHPNTAGENSSAEELTDQVYTGTTNPESFTGDDLKPSLYYKMKVKL</sequence>
<feature type="compositionally biased region" description="Basic and acidic residues" evidence="2">
    <location>
        <begin position="114"/>
        <end position="143"/>
    </location>
</feature>
<evidence type="ECO:0000313" key="4">
    <source>
        <dbReference type="Proteomes" id="UP001163046"/>
    </source>
</evidence>
<dbReference type="Proteomes" id="UP001163046">
    <property type="component" value="Unassembled WGS sequence"/>
</dbReference>
<feature type="compositionally biased region" description="Basic and acidic residues" evidence="2">
    <location>
        <begin position="8"/>
        <end position="18"/>
    </location>
</feature>
<organism evidence="3 4">
    <name type="scientific">Desmophyllum pertusum</name>
    <dbReference type="NCBI Taxonomy" id="174260"/>
    <lineage>
        <taxon>Eukaryota</taxon>
        <taxon>Metazoa</taxon>
        <taxon>Cnidaria</taxon>
        <taxon>Anthozoa</taxon>
        <taxon>Hexacorallia</taxon>
        <taxon>Scleractinia</taxon>
        <taxon>Caryophylliina</taxon>
        <taxon>Caryophylliidae</taxon>
        <taxon>Desmophyllum</taxon>
    </lineage>
</organism>
<name>A0A9X0CUN7_9CNID</name>
<comment type="caution">
    <text evidence="3">The sequence shown here is derived from an EMBL/GenBank/DDBJ whole genome shotgun (WGS) entry which is preliminary data.</text>
</comment>
<keyword evidence="1" id="KW-0175">Coiled coil</keyword>
<feature type="region of interest" description="Disordered" evidence="2">
    <location>
        <begin position="1"/>
        <end position="68"/>
    </location>
</feature>
<feature type="compositionally biased region" description="Basic and acidic residues" evidence="2">
    <location>
        <begin position="152"/>
        <end position="162"/>
    </location>
</feature>
<evidence type="ECO:0000256" key="2">
    <source>
        <dbReference type="SAM" id="MobiDB-lite"/>
    </source>
</evidence>
<reference evidence="3" key="1">
    <citation type="submission" date="2023-01" db="EMBL/GenBank/DDBJ databases">
        <title>Genome assembly of the deep-sea coral Lophelia pertusa.</title>
        <authorList>
            <person name="Herrera S."/>
            <person name="Cordes E."/>
        </authorList>
    </citation>
    <scope>NUCLEOTIDE SEQUENCE</scope>
    <source>
        <strain evidence="3">USNM1676648</strain>
        <tissue evidence="3">Polyp</tissue>
    </source>
</reference>
<dbReference type="EMBL" id="MU826406">
    <property type="protein sequence ID" value="KAJ7376245.1"/>
    <property type="molecule type" value="Genomic_DNA"/>
</dbReference>
<evidence type="ECO:0000256" key="1">
    <source>
        <dbReference type="SAM" id="Coils"/>
    </source>
</evidence>
<keyword evidence="4" id="KW-1185">Reference proteome</keyword>
<proteinExistence type="predicted"/>
<gene>
    <name evidence="3" type="ORF">OS493_035906</name>
</gene>
<accession>A0A9X0CUN7</accession>
<evidence type="ECO:0000313" key="3">
    <source>
        <dbReference type="EMBL" id="KAJ7376245.1"/>
    </source>
</evidence>
<protein>
    <submittedName>
        <fullName evidence="3">Uncharacterized protein</fullName>
    </submittedName>
</protein>
<dbReference type="AlphaFoldDB" id="A0A9X0CUN7"/>